<organism evidence="2 3">
    <name type="scientific">Caballeronia novacaledonica</name>
    <dbReference type="NCBI Taxonomy" id="1544861"/>
    <lineage>
        <taxon>Bacteria</taxon>
        <taxon>Pseudomonadati</taxon>
        <taxon>Pseudomonadota</taxon>
        <taxon>Betaproteobacteria</taxon>
        <taxon>Burkholderiales</taxon>
        <taxon>Burkholderiaceae</taxon>
        <taxon>Caballeronia</taxon>
    </lineage>
</organism>
<feature type="domain" description="HDOD" evidence="1">
    <location>
        <begin position="215"/>
        <end position="408"/>
    </location>
</feature>
<dbReference type="SMART" id="SM00052">
    <property type="entry name" value="EAL"/>
    <property type="match status" value="1"/>
</dbReference>
<dbReference type="InterPro" id="IPR001633">
    <property type="entry name" value="EAL_dom"/>
</dbReference>
<dbReference type="Pfam" id="PF00563">
    <property type="entry name" value="EAL"/>
    <property type="match status" value="1"/>
</dbReference>
<dbReference type="InterPro" id="IPR052340">
    <property type="entry name" value="RNase_Y/CdgJ"/>
</dbReference>
<evidence type="ECO:0000313" key="3">
    <source>
        <dbReference type="Proteomes" id="UP001055111"/>
    </source>
</evidence>
<reference evidence="2" key="1">
    <citation type="submission" date="2022-09" db="EMBL/GenBank/DDBJ databases">
        <title>Isolation and characterization of 3-chlorobenzoate degrading bacteria from soils in Shizuoka.</title>
        <authorList>
            <person name="Ifat A."/>
            <person name="Ogawa N."/>
            <person name="Kimbara K."/>
            <person name="Moriuchi R."/>
            <person name="Dohra H."/>
            <person name="Shintani M."/>
        </authorList>
    </citation>
    <scope>NUCLEOTIDE SEQUENCE</scope>
    <source>
        <strain evidence="2">19CS4-2</strain>
    </source>
</reference>
<dbReference type="PANTHER" id="PTHR33525">
    <property type="match status" value="1"/>
</dbReference>
<dbReference type="SUPFAM" id="SSF141868">
    <property type="entry name" value="EAL domain-like"/>
    <property type="match status" value="1"/>
</dbReference>
<dbReference type="PROSITE" id="PS51833">
    <property type="entry name" value="HDOD"/>
    <property type="match status" value="1"/>
</dbReference>
<dbReference type="InterPro" id="IPR035919">
    <property type="entry name" value="EAL_sf"/>
</dbReference>
<dbReference type="Gene3D" id="3.20.20.450">
    <property type="entry name" value="EAL domain"/>
    <property type="match status" value="1"/>
</dbReference>
<evidence type="ECO:0000259" key="1">
    <source>
        <dbReference type="PROSITE" id="PS51833"/>
    </source>
</evidence>
<dbReference type="InterPro" id="IPR014408">
    <property type="entry name" value="dGMP_Pdiesterase_EAL/HD-GYP"/>
</dbReference>
<evidence type="ECO:0000313" key="2">
    <source>
        <dbReference type="EMBL" id="GJH25514.1"/>
    </source>
</evidence>
<protein>
    <submittedName>
        <fullName evidence="2">EAL domain-containing protein</fullName>
    </submittedName>
</protein>
<dbReference type="Gene3D" id="1.10.3210.10">
    <property type="entry name" value="Hypothetical protein af1432"/>
    <property type="match status" value="1"/>
</dbReference>
<dbReference type="PIRSF" id="PIRSF003180">
    <property type="entry name" value="DiGMPpdiest_YuxH"/>
    <property type="match status" value="1"/>
</dbReference>
<comment type="caution">
    <text evidence="2">The sequence shown here is derived from an EMBL/GenBank/DDBJ whole genome shotgun (WGS) entry which is preliminary data.</text>
</comment>
<gene>
    <name evidence="2" type="ORF">CBA19CS42_13380</name>
</gene>
<dbReference type="EMBL" id="BPUS01000004">
    <property type="protein sequence ID" value="GJH25514.1"/>
    <property type="molecule type" value="Genomic_DNA"/>
</dbReference>
<dbReference type="AlphaFoldDB" id="A0AA37MS95"/>
<proteinExistence type="predicted"/>
<dbReference type="Proteomes" id="UP001055111">
    <property type="component" value="Unassembled WGS sequence"/>
</dbReference>
<sequence length="440" mass="48682">MQDMDCDTSADDAYAGSEIYLGRQPIFTRDGTLSAYELLFRDSAENSASVGDADRATAHVLCGALGDFGVGKVLRNRTGFVNVSRSFLMSDAIETIPFERFVLEILEDIEFDGAVIARCHSLHAAGYRLALDDVSTELHVPPQLLAAIDIVKVDMRSTSGEQFANVVGYFLDAGKTVLAEKVETHDDFDVASRAGCQLFQGYFFARAQVLRQRKANHCPATLLRLLGVLSTDPDPKQLEEALKANADIVVHLLRLANANRMADWQREITSVREAILVVGVARMTRWIHLLTYANGINPSTALDVSPMVQLVGVRARFMELMAQRIAEHQTVPDDFADMASLTGMLSLMNVIFELPFSELMEQLHVHPLIQAAIESHDGPLGTLLAAAEAIEIQDEAVLKQTIERWPSLERSTLAELQMSAERWIDRWTADHHRPGIGIQT</sequence>
<dbReference type="InterPro" id="IPR013976">
    <property type="entry name" value="HDOD"/>
</dbReference>
<dbReference type="PANTHER" id="PTHR33525:SF4">
    <property type="entry name" value="CYCLIC DI-GMP PHOSPHODIESTERASE CDGJ"/>
    <property type="match status" value="1"/>
</dbReference>
<dbReference type="SUPFAM" id="SSF109604">
    <property type="entry name" value="HD-domain/PDEase-like"/>
    <property type="match status" value="1"/>
</dbReference>
<accession>A0AA37MS95</accession>
<name>A0AA37MS95_9BURK</name>